<feature type="transmembrane region" description="Helical" evidence="9">
    <location>
        <begin position="87"/>
        <end position="107"/>
    </location>
</feature>
<evidence type="ECO:0000256" key="3">
    <source>
        <dbReference type="ARBA" id="ARBA00022475"/>
    </source>
</evidence>
<name>A0ABX1E6W5_9PROT</name>
<comment type="subcellular location">
    <subcellularLocation>
        <location evidence="1 9">Cell inner membrane</location>
        <topology evidence="1 9">Multi-pass membrane protein</topology>
    </subcellularLocation>
</comment>
<dbReference type="PANTHER" id="PTHR35011:SF2">
    <property type="entry name" value="2,3-DIKETO-L-GULONATE TRAP TRANSPORTER SMALL PERMEASE PROTEIN YIAM"/>
    <property type="match status" value="1"/>
</dbReference>
<accession>A0ABX1E6W5</accession>
<dbReference type="InterPro" id="IPR055348">
    <property type="entry name" value="DctQ"/>
</dbReference>
<keyword evidence="5 9" id="KW-0812">Transmembrane</keyword>
<proteinExistence type="inferred from homology"/>
<dbReference type="RefSeq" id="WP_168030619.1">
    <property type="nucleotide sequence ID" value="NZ_JAAVNE010000016.1"/>
</dbReference>
<feature type="transmembrane region" description="Helical" evidence="9">
    <location>
        <begin position="127"/>
        <end position="145"/>
    </location>
</feature>
<keyword evidence="6 9" id="KW-1133">Transmembrane helix</keyword>
<organism evidence="11 12">
    <name type="scientific">Falsiroseomonas selenitidurans</name>
    <dbReference type="NCBI Taxonomy" id="2716335"/>
    <lineage>
        <taxon>Bacteria</taxon>
        <taxon>Pseudomonadati</taxon>
        <taxon>Pseudomonadota</taxon>
        <taxon>Alphaproteobacteria</taxon>
        <taxon>Acetobacterales</taxon>
        <taxon>Roseomonadaceae</taxon>
        <taxon>Falsiroseomonas</taxon>
    </lineage>
</organism>
<keyword evidence="12" id="KW-1185">Reference proteome</keyword>
<evidence type="ECO:0000256" key="4">
    <source>
        <dbReference type="ARBA" id="ARBA00022519"/>
    </source>
</evidence>
<reference evidence="11 12" key="1">
    <citation type="submission" date="2020-03" db="EMBL/GenBank/DDBJ databases">
        <title>Roseomonas selenitidurans sp. nov. isolated from urban soil.</title>
        <authorList>
            <person name="Liu H."/>
        </authorList>
    </citation>
    <scope>NUCLEOTIDE SEQUENCE [LARGE SCALE GENOMIC DNA]</scope>
    <source>
        <strain evidence="11 12">BU-1</strain>
    </source>
</reference>
<evidence type="ECO:0000256" key="5">
    <source>
        <dbReference type="ARBA" id="ARBA00022692"/>
    </source>
</evidence>
<sequence length="169" mass="18452">MRRFESGLLWLNRFLCAALLVAACALVFANVVLRYGFGVSLAWAEEASRYMMIWLAFLAAGLALREGAHIAVDLLPEALPEPAARWLRALILAAIAGFLGLLLVLGINYADFAMMQRSPVLRLSMGLVYLAIPVGTALMLLHLALMAPRFVLRPRDEAAQVRAAEMGSL</sequence>
<evidence type="ECO:0000313" key="12">
    <source>
        <dbReference type="Proteomes" id="UP000787635"/>
    </source>
</evidence>
<evidence type="ECO:0000256" key="9">
    <source>
        <dbReference type="RuleBase" id="RU369079"/>
    </source>
</evidence>
<dbReference type="EMBL" id="JAAVNE010000016">
    <property type="protein sequence ID" value="NKC31527.1"/>
    <property type="molecule type" value="Genomic_DNA"/>
</dbReference>
<evidence type="ECO:0000256" key="6">
    <source>
        <dbReference type="ARBA" id="ARBA00022989"/>
    </source>
</evidence>
<protein>
    <recommendedName>
        <fullName evidence="9">TRAP transporter small permease protein</fullName>
    </recommendedName>
</protein>
<comment type="similarity">
    <text evidence="8 9">Belongs to the TRAP transporter small permease family.</text>
</comment>
<evidence type="ECO:0000313" key="11">
    <source>
        <dbReference type="EMBL" id="NKC31527.1"/>
    </source>
</evidence>
<comment type="function">
    <text evidence="9">Part of the tripartite ATP-independent periplasmic (TRAP) transport system.</text>
</comment>
<keyword evidence="4 9" id="KW-0997">Cell inner membrane</keyword>
<keyword evidence="3" id="KW-1003">Cell membrane</keyword>
<evidence type="ECO:0000256" key="8">
    <source>
        <dbReference type="ARBA" id="ARBA00038436"/>
    </source>
</evidence>
<evidence type="ECO:0000256" key="1">
    <source>
        <dbReference type="ARBA" id="ARBA00004429"/>
    </source>
</evidence>
<gene>
    <name evidence="11" type="ORF">HEQ75_11715</name>
</gene>
<keyword evidence="7 9" id="KW-0472">Membrane</keyword>
<dbReference type="PANTHER" id="PTHR35011">
    <property type="entry name" value="2,3-DIKETO-L-GULONATE TRAP TRANSPORTER SMALL PERMEASE PROTEIN YIAM"/>
    <property type="match status" value="1"/>
</dbReference>
<dbReference type="InterPro" id="IPR007387">
    <property type="entry name" value="TRAP_DctQ"/>
</dbReference>
<evidence type="ECO:0000256" key="7">
    <source>
        <dbReference type="ARBA" id="ARBA00023136"/>
    </source>
</evidence>
<comment type="subunit">
    <text evidence="9">The complex comprises the extracytoplasmic solute receptor protein and the two transmembrane proteins.</text>
</comment>
<dbReference type="PROSITE" id="PS51257">
    <property type="entry name" value="PROKAR_LIPOPROTEIN"/>
    <property type="match status" value="1"/>
</dbReference>
<dbReference type="Proteomes" id="UP000787635">
    <property type="component" value="Unassembled WGS sequence"/>
</dbReference>
<feature type="domain" description="Tripartite ATP-independent periplasmic transporters DctQ component" evidence="10">
    <location>
        <begin position="24"/>
        <end position="146"/>
    </location>
</feature>
<dbReference type="Pfam" id="PF04290">
    <property type="entry name" value="DctQ"/>
    <property type="match status" value="1"/>
</dbReference>
<keyword evidence="2 9" id="KW-0813">Transport</keyword>
<feature type="transmembrane region" description="Helical" evidence="9">
    <location>
        <begin position="53"/>
        <end position="75"/>
    </location>
</feature>
<comment type="caution">
    <text evidence="11">The sequence shown here is derived from an EMBL/GenBank/DDBJ whole genome shotgun (WGS) entry which is preliminary data.</text>
</comment>
<evidence type="ECO:0000256" key="2">
    <source>
        <dbReference type="ARBA" id="ARBA00022448"/>
    </source>
</evidence>
<evidence type="ECO:0000259" key="10">
    <source>
        <dbReference type="Pfam" id="PF04290"/>
    </source>
</evidence>
<comment type="caution">
    <text evidence="9">Lacks conserved residue(s) required for the propagation of feature annotation.</text>
</comment>